<dbReference type="GO" id="GO:0046872">
    <property type="term" value="F:metal ion binding"/>
    <property type="evidence" value="ECO:0007669"/>
    <property type="project" value="UniProtKB-KW"/>
</dbReference>
<keyword evidence="10" id="KW-0961">Cell wall biogenesis/degradation</keyword>
<proteinExistence type="inferred from homology"/>
<feature type="domain" description="N-acetylmuramoyl-L-alanine amidase" evidence="13">
    <location>
        <begin position="16"/>
        <end position="167"/>
    </location>
</feature>
<evidence type="ECO:0000256" key="5">
    <source>
        <dbReference type="ARBA" id="ARBA00011901"/>
    </source>
</evidence>
<dbReference type="EMBL" id="SHBF01000033">
    <property type="protein sequence ID" value="RZO26073.1"/>
    <property type="molecule type" value="Genomic_DNA"/>
</dbReference>
<organism evidence="14 15">
    <name type="scientific">SAR86 cluster bacterium</name>
    <dbReference type="NCBI Taxonomy" id="2030880"/>
    <lineage>
        <taxon>Bacteria</taxon>
        <taxon>Pseudomonadati</taxon>
        <taxon>Pseudomonadota</taxon>
        <taxon>Gammaproteobacteria</taxon>
        <taxon>SAR86 cluster</taxon>
    </lineage>
</organism>
<dbReference type="GO" id="GO:0005737">
    <property type="term" value="C:cytoplasm"/>
    <property type="evidence" value="ECO:0007669"/>
    <property type="project" value="UniProtKB-SubCell"/>
</dbReference>
<dbReference type="InterPro" id="IPR051206">
    <property type="entry name" value="NAMLAA_amidase_2"/>
</dbReference>
<keyword evidence="7" id="KW-0479">Metal-binding</keyword>
<dbReference type="SMART" id="SM00644">
    <property type="entry name" value="Ami_2"/>
    <property type="match status" value="1"/>
</dbReference>
<comment type="subcellular location">
    <subcellularLocation>
        <location evidence="3">Cytoplasm</location>
    </subcellularLocation>
</comment>
<dbReference type="Proteomes" id="UP000318710">
    <property type="component" value="Unassembled WGS sequence"/>
</dbReference>
<reference evidence="14 15" key="1">
    <citation type="submission" date="2019-02" db="EMBL/GenBank/DDBJ databases">
        <title>Prokaryotic population dynamics and viral predation in marine succession experiment using metagenomics: the confinement effect.</title>
        <authorList>
            <person name="Haro-Moreno J.M."/>
            <person name="Rodriguez-Valera F."/>
            <person name="Lopez-Perez M."/>
        </authorList>
    </citation>
    <scope>NUCLEOTIDE SEQUENCE [LARGE SCALE GENOMIC DNA]</scope>
    <source>
        <strain evidence="14">MED-G160</strain>
    </source>
</reference>
<dbReference type="Pfam" id="PF01510">
    <property type="entry name" value="Amidase_2"/>
    <property type="match status" value="1"/>
</dbReference>
<dbReference type="GO" id="GO:0009253">
    <property type="term" value="P:peptidoglycan catabolic process"/>
    <property type="evidence" value="ECO:0007669"/>
    <property type="project" value="InterPro"/>
</dbReference>
<dbReference type="InterPro" id="IPR036505">
    <property type="entry name" value="Amidase/PGRP_sf"/>
</dbReference>
<evidence type="ECO:0000256" key="6">
    <source>
        <dbReference type="ARBA" id="ARBA00022490"/>
    </source>
</evidence>
<evidence type="ECO:0000256" key="1">
    <source>
        <dbReference type="ARBA" id="ARBA00001561"/>
    </source>
</evidence>
<dbReference type="SUPFAM" id="SSF55846">
    <property type="entry name" value="N-acetylmuramoyl-L-alanine amidase-like"/>
    <property type="match status" value="1"/>
</dbReference>
<evidence type="ECO:0000259" key="13">
    <source>
        <dbReference type="SMART" id="SM00644"/>
    </source>
</evidence>
<evidence type="ECO:0000256" key="7">
    <source>
        <dbReference type="ARBA" id="ARBA00022723"/>
    </source>
</evidence>
<accession>A0A520MXZ0</accession>
<comment type="catalytic activity">
    <reaction evidence="1">
        <text>Hydrolyzes the link between N-acetylmuramoyl residues and L-amino acid residues in certain cell-wall glycopeptides.</text>
        <dbReference type="EC" id="3.5.1.28"/>
    </reaction>
</comment>
<dbReference type="Gene3D" id="3.40.80.10">
    <property type="entry name" value="Peptidoglycan recognition protein-like"/>
    <property type="match status" value="1"/>
</dbReference>
<dbReference type="GO" id="GO:0009254">
    <property type="term" value="P:peptidoglycan turnover"/>
    <property type="evidence" value="ECO:0007669"/>
    <property type="project" value="TreeGrafter"/>
</dbReference>
<dbReference type="PANTHER" id="PTHR30417:SF4">
    <property type="entry name" value="1,6-ANHYDRO-N-ACETYLMURAMYL-L-ALANINE AMIDASE AMPD"/>
    <property type="match status" value="1"/>
</dbReference>
<keyword evidence="6" id="KW-0963">Cytoplasm</keyword>
<evidence type="ECO:0000256" key="10">
    <source>
        <dbReference type="ARBA" id="ARBA00023316"/>
    </source>
</evidence>
<dbReference type="GO" id="GO:0071555">
    <property type="term" value="P:cell wall organization"/>
    <property type="evidence" value="ECO:0007669"/>
    <property type="project" value="UniProtKB-KW"/>
</dbReference>
<dbReference type="PANTHER" id="PTHR30417">
    <property type="entry name" value="N-ACETYLMURAMOYL-L-ALANINE AMIDASE AMID"/>
    <property type="match status" value="1"/>
</dbReference>
<evidence type="ECO:0000256" key="2">
    <source>
        <dbReference type="ARBA" id="ARBA00001947"/>
    </source>
</evidence>
<keyword evidence="8 14" id="KW-0378">Hydrolase</keyword>
<dbReference type="AlphaFoldDB" id="A0A520MXZ0"/>
<evidence type="ECO:0000313" key="15">
    <source>
        <dbReference type="Proteomes" id="UP000318710"/>
    </source>
</evidence>
<evidence type="ECO:0000256" key="8">
    <source>
        <dbReference type="ARBA" id="ARBA00022801"/>
    </source>
</evidence>
<comment type="cofactor">
    <cofactor evidence="2">
        <name>Zn(2+)</name>
        <dbReference type="ChEBI" id="CHEBI:29105"/>
    </cofactor>
</comment>
<sequence>MEIENHIIKNIKFVNSPNFNERPENTKICLIVIHSISLPPNVYGNNYVEDFFMNKLITSDHDYFQEIQDMRVSSHLYIKRTGETIQFVPLNMRAWHAGESSFKGIKDCNNYSIGIELEGTDCDIYSNEQYESLIKISRLIIKNYPETNKESIVGHSDISPGRKTDPGNKFEWRRYLDAL</sequence>
<protein>
    <recommendedName>
        <fullName evidence="11">1,6-anhydro-N-acetylmuramyl-L-alanine amidase AmpD</fullName>
        <ecNumber evidence="5">3.5.1.28</ecNumber>
    </recommendedName>
    <alternativeName>
        <fullName evidence="12">N-acetylmuramoyl-L-alanine amidase</fullName>
    </alternativeName>
</protein>
<dbReference type="NCBIfam" id="NF008758">
    <property type="entry name" value="PRK11789.1"/>
    <property type="match status" value="1"/>
</dbReference>
<evidence type="ECO:0000256" key="4">
    <source>
        <dbReference type="ARBA" id="ARBA00007553"/>
    </source>
</evidence>
<keyword evidence="9" id="KW-0862">Zinc</keyword>
<evidence type="ECO:0000256" key="12">
    <source>
        <dbReference type="ARBA" id="ARBA00042615"/>
    </source>
</evidence>
<dbReference type="GO" id="GO:0008745">
    <property type="term" value="F:N-acetylmuramoyl-L-alanine amidase activity"/>
    <property type="evidence" value="ECO:0007669"/>
    <property type="project" value="UniProtKB-EC"/>
</dbReference>
<gene>
    <name evidence="14" type="primary">ampD</name>
    <name evidence="14" type="ORF">EVA93_04445</name>
</gene>
<dbReference type="InterPro" id="IPR002502">
    <property type="entry name" value="Amidase_domain"/>
</dbReference>
<comment type="caution">
    <text evidence="14">The sequence shown here is derived from an EMBL/GenBank/DDBJ whole genome shotgun (WGS) entry which is preliminary data.</text>
</comment>
<dbReference type="EC" id="3.5.1.28" evidence="5"/>
<comment type="similarity">
    <text evidence="4">Belongs to the N-acetylmuramoyl-L-alanine amidase 2 family.</text>
</comment>
<dbReference type="CDD" id="cd06583">
    <property type="entry name" value="PGRP"/>
    <property type="match status" value="1"/>
</dbReference>
<name>A0A520MXZ0_9GAMM</name>
<evidence type="ECO:0000256" key="3">
    <source>
        <dbReference type="ARBA" id="ARBA00004496"/>
    </source>
</evidence>
<evidence type="ECO:0000256" key="9">
    <source>
        <dbReference type="ARBA" id="ARBA00022833"/>
    </source>
</evidence>
<evidence type="ECO:0000256" key="11">
    <source>
        <dbReference type="ARBA" id="ARBA00039257"/>
    </source>
</evidence>
<evidence type="ECO:0000313" key="14">
    <source>
        <dbReference type="EMBL" id="RZO26073.1"/>
    </source>
</evidence>